<comment type="caution">
    <text evidence="2">The sequence shown here is derived from an EMBL/GenBank/DDBJ whole genome shotgun (WGS) entry which is preliminary data.</text>
</comment>
<feature type="compositionally biased region" description="Polar residues" evidence="1">
    <location>
        <begin position="1"/>
        <end position="28"/>
    </location>
</feature>
<name>K0KIF3_WICCF</name>
<dbReference type="EMBL" id="CAIF01000007">
    <property type="protein sequence ID" value="CCH40938.1"/>
    <property type="molecule type" value="Genomic_DNA"/>
</dbReference>
<keyword evidence="3" id="KW-1185">Reference proteome</keyword>
<dbReference type="Proteomes" id="UP000009328">
    <property type="component" value="Unassembled WGS sequence"/>
</dbReference>
<organism evidence="2 3">
    <name type="scientific">Wickerhamomyces ciferrii (strain ATCC 14091 / BCRC 22168 / CBS 111 / JCM 3599 / NBRC 0793 / NRRL Y-1031 F-60-10)</name>
    <name type="common">Yeast</name>
    <name type="synonym">Pichia ciferrii</name>
    <dbReference type="NCBI Taxonomy" id="1206466"/>
    <lineage>
        <taxon>Eukaryota</taxon>
        <taxon>Fungi</taxon>
        <taxon>Dikarya</taxon>
        <taxon>Ascomycota</taxon>
        <taxon>Saccharomycotina</taxon>
        <taxon>Saccharomycetes</taxon>
        <taxon>Phaffomycetales</taxon>
        <taxon>Wickerhamomycetaceae</taxon>
        <taxon>Wickerhamomyces</taxon>
    </lineage>
</organism>
<proteinExistence type="predicted"/>
<protein>
    <submittedName>
        <fullName evidence="2">Uncharacterized protein</fullName>
    </submittedName>
</protein>
<gene>
    <name evidence="2" type="ORF">BN7_472</name>
</gene>
<reference evidence="2 3" key="1">
    <citation type="journal article" date="2012" name="Eukaryot. Cell">
        <title>Draft genome sequence of Wickerhamomyces ciferrii NRRL Y-1031 F-60-10.</title>
        <authorList>
            <person name="Schneider J."/>
            <person name="Andrea H."/>
            <person name="Blom J."/>
            <person name="Jaenicke S."/>
            <person name="Ruckert C."/>
            <person name="Schorsch C."/>
            <person name="Szczepanowski R."/>
            <person name="Farwick M."/>
            <person name="Goesmann A."/>
            <person name="Puhler A."/>
            <person name="Schaffer S."/>
            <person name="Tauch A."/>
            <person name="Kohler T."/>
            <person name="Brinkrolf K."/>
        </authorList>
    </citation>
    <scope>NUCLEOTIDE SEQUENCE [LARGE SCALE GENOMIC DNA]</scope>
    <source>
        <strain evidence="3">ATCC 14091 / BCRC 22168 / CBS 111 / JCM 3599 / NBRC 0793 / NRRL Y-1031 F-60-10</strain>
    </source>
</reference>
<evidence type="ECO:0000313" key="2">
    <source>
        <dbReference type="EMBL" id="CCH40938.1"/>
    </source>
</evidence>
<dbReference type="HOGENOM" id="CLU_700584_0_0_1"/>
<evidence type="ECO:0000256" key="1">
    <source>
        <dbReference type="SAM" id="MobiDB-lite"/>
    </source>
</evidence>
<dbReference type="InParanoid" id="K0KIF3"/>
<feature type="region of interest" description="Disordered" evidence="1">
    <location>
        <begin position="1"/>
        <end position="33"/>
    </location>
</feature>
<evidence type="ECO:0000313" key="3">
    <source>
        <dbReference type="Proteomes" id="UP000009328"/>
    </source>
</evidence>
<dbReference type="AlphaFoldDB" id="K0KIF3"/>
<sequence length="394" mass="46002">MTVTKNNTNGANTQGASISKPKTPNNDDPLNDPVRQKLLEDTAKKITEILRGHTLPTVYDPYKGHPDPEWQRWKDAFLPDYKLHKKYLFSIYIEGEKTIRNVIENGLIFPDLPKLEKLSTIYYTIIKGISLIDEDIQDKFIQSEADGKIQIIKDYKCSMCFKSLFEAEKLVDYKDEYSLNIKEPNHKCDINDIMNTFPNDQVKILKDYKTKEPDFDDYDNPYIDGYDCDDDNEYMKFNGLCLTDTFTKTELWNIYKQLDSNVEFFKKFLILTKRREALTDHCIKTLIKPMGSIFRIHVMFDVSHSNQKSKIEGIAAEFSIFILQSCGMIVHDDLKILSSKLGFKRIIFRPKFLYKSYADRVLKLFKKDKSALEKELKASGLHLRKSQRTNEILE</sequence>
<accession>K0KIF3</accession>